<keyword evidence="2" id="KW-1185">Reference proteome</keyword>
<organism evidence="1 2">
    <name type="scientific">Nemania bipapillata</name>
    <dbReference type="NCBI Taxonomy" id="110536"/>
    <lineage>
        <taxon>Eukaryota</taxon>
        <taxon>Fungi</taxon>
        <taxon>Dikarya</taxon>
        <taxon>Ascomycota</taxon>
        <taxon>Pezizomycotina</taxon>
        <taxon>Sordariomycetes</taxon>
        <taxon>Xylariomycetidae</taxon>
        <taxon>Xylariales</taxon>
        <taxon>Xylariaceae</taxon>
        <taxon>Nemania</taxon>
    </lineage>
</organism>
<accession>A0ACC2IVZ7</accession>
<name>A0ACC2IVZ7_9PEZI</name>
<proteinExistence type="predicted"/>
<protein>
    <submittedName>
        <fullName evidence="1">Uncharacterized protein</fullName>
    </submittedName>
</protein>
<dbReference type="EMBL" id="JAPESX010000878">
    <property type="protein sequence ID" value="KAJ8119385.1"/>
    <property type="molecule type" value="Genomic_DNA"/>
</dbReference>
<comment type="caution">
    <text evidence="1">The sequence shown here is derived from an EMBL/GenBank/DDBJ whole genome shotgun (WGS) entry which is preliminary data.</text>
</comment>
<gene>
    <name evidence="1" type="ORF">ONZ43_g3653</name>
</gene>
<evidence type="ECO:0000313" key="1">
    <source>
        <dbReference type="EMBL" id="KAJ8119385.1"/>
    </source>
</evidence>
<dbReference type="Proteomes" id="UP001153334">
    <property type="component" value="Unassembled WGS sequence"/>
</dbReference>
<reference evidence="1" key="1">
    <citation type="submission" date="2022-11" db="EMBL/GenBank/DDBJ databases">
        <title>Genome Sequence of Nemania bipapillata.</title>
        <authorList>
            <person name="Buettner E."/>
        </authorList>
    </citation>
    <scope>NUCLEOTIDE SEQUENCE</scope>
    <source>
        <strain evidence="1">CP14</strain>
    </source>
</reference>
<sequence length="358" mass="39489">MTAIIENDISYADGTKTIHYLTAGPPSGPLIIFLHGWPAIGLTWKHQLQAFACLGFRAVAPDMPGWGKSTSRRVASDYAQEAIVEGMMALLAAQECSAAIWVGHDWGAAVASSLAAQHPTVVQALVLLCIPYKSIELGLDHLVSLVDRTVYPEDEYPFGSWDYMAYYEESFEKAVAEWDANITALSKILFAPPEEGRSVTDALKPAFTANLRKKGGLIGKSPYPPTETLPDPVLEAEIFDAYIKATEKTGFWPGTAYYLNHKANAAYNSKAPNGGRLGKDKPVLFIHARFDFVSPTFTRLSEPMREACDNLTEVTIQAGHFLTFERPEDVNAAMARFLVEQGKECWPGYADLEYRKTK</sequence>
<evidence type="ECO:0000313" key="2">
    <source>
        <dbReference type="Proteomes" id="UP001153334"/>
    </source>
</evidence>